<gene>
    <name evidence="1" type="ORF">L2E82_06198</name>
</gene>
<organism evidence="1 2">
    <name type="scientific">Cichorium intybus</name>
    <name type="common">Chicory</name>
    <dbReference type="NCBI Taxonomy" id="13427"/>
    <lineage>
        <taxon>Eukaryota</taxon>
        <taxon>Viridiplantae</taxon>
        <taxon>Streptophyta</taxon>
        <taxon>Embryophyta</taxon>
        <taxon>Tracheophyta</taxon>
        <taxon>Spermatophyta</taxon>
        <taxon>Magnoliopsida</taxon>
        <taxon>eudicotyledons</taxon>
        <taxon>Gunneridae</taxon>
        <taxon>Pentapetalae</taxon>
        <taxon>asterids</taxon>
        <taxon>campanulids</taxon>
        <taxon>Asterales</taxon>
        <taxon>Asteraceae</taxon>
        <taxon>Cichorioideae</taxon>
        <taxon>Cichorieae</taxon>
        <taxon>Cichoriinae</taxon>
        <taxon>Cichorium</taxon>
    </lineage>
</organism>
<dbReference type="EMBL" id="CM042009">
    <property type="protein sequence ID" value="KAI3792323.1"/>
    <property type="molecule type" value="Genomic_DNA"/>
</dbReference>
<reference evidence="1 2" key="2">
    <citation type="journal article" date="2022" name="Mol. Ecol. Resour.">
        <title>The genomes of chicory, endive, great burdock and yacon provide insights into Asteraceae paleo-polyploidization history and plant inulin production.</title>
        <authorList>
            <person name="Fan W."/>
            <person name="Wang S."/>
            <person name="Wang H."/>
            <person name="Wang A."/>
            <person name="Jiang F."/>
            <person name="Liu H."/>
            <person name="Zhao H."/>
            <person name="Xu D."/>
            <person name="Zhang Y."/>
        </authorList>
    </citation>
    <scope>NUCLEOTIDE SEQUENCE [LARGE SCALE GENOMIC DNA]</scope>
    <source>
        <strain evidence="2">cv. Punajuju</strain>
        <tissue evidence="1">Leaves</tissue>
    </source>
</reference>
<protein>
    <submittedName>
        <fullName evidence="1">Uncharacterized protein</fullName>
    </submittedName>
</protein>
<evidence type="ECO:0000313" key="2">
    <source>
        <dbReference type="Proteomes" id="UP001055811"/>
    </source>
</evidence>
<dbReference type="Proteomes" id="UP001055811">
    <property type="component" value="Linkage Group LG01"/>
</dbReference>
<name>A0ACB9H8X7_CICIN</name>
<reference evidence="2" key="1">
    <citation type="journal article" date="2022" name="Mol. Ecol. Resour.">
        <title>The genomes of chicory, endive, great burdock and yacon provide insights into Asteraceae palaeo-polyploidization history and plant inulin production.</title>
        <authorList>
            <person name="Fan W."/>
            <person name="Wang S."/>
            <person name="Wang H."/>
            <person name="Wang A."/>
            <person name="Jiang F."/>
            <person name="Liu H."/>
            <person name="Zhao H."/>
            <person name="Xu D."/>
            <person name="Zhang Y."/>
        </authorList>
    </citation>
    <scope>NUCLEOTIDE SEQUENCE [LARGE SCALE GENOMIC DNA]</scope>
    <source>
        <strain evidence="2">cv. Punajuju</strain>
    </source>
</reference>
<accession>A0ACB9H8X7</accession>
<comment type="caution">
    <text evidence="1">The sequence shown here is derived from an EMBL/GenBank/DDBJ whole genome shotgun (WGS) entry which is preliminary data.</text>
</comment>
<evidence type="ECO:0000313" key="1">
    <source>
        <dbReference type="EMBL" id="KAI3792323.1"/>
    </source>
</evidence>
<sequence>MKSLIPIWKVSVLGGVLAWIVVSSMFNATQIIRSLTQPWVSSGVIFRIPIILEIKLSDILRSRNNILTSSRICGIYDRA</sequence>
<keyword evidence="2" id="KW-1185">Reference proteome</keyword>
<proteinExistence type="predicted"/>